<dbReference type="InterPro" id="IPR050478">
    <property type="entry name" value="Ethylene_sulfur-biosynth"/>
</dbReference>
<proteinExistence type="inferred from homology"/>
<dbReference type="InterPro" id="IPR004838">
    <property type="entry name" value="NHTrfase_class1_PyrdxlP-BS"/>
</dbReference>
<dbReference type="CDD" id="cd00609">
    <property type="entry name" value="AAT_like"/>
    <property type="match status" value="1"/>
</dbReference>
<reference evidence="5" key="1">
    <citation type="submission" date="2021-01" db="EMBL/GenBank/DDBJ databases">
        <authorList>
            <person name="Corre E."/>
            <person name="Pelletier E."/>
            <person name="Niang G."/>
            <person name="Scheremetjew M."/>
            <person name="Finn R."/>
            <person name="Kale V."/>
            <person name="Holt S."/>
            <person name="Cochrane G."/>
            <person name="Meng A."/>
            <person name="Brown T."/>
            <person name="Cohen L."/>
        </authorList>
    </citation>
    <scope>NUCLEOTIDE SEQUENCE</scope>
    <source>
        <strain evidence="5">RCC2335</strain>
    </source>
</reference>
<dbReference type="PANTHER" id="PTHR43795:SF39">
    <property type="entry name" value="AMINOTRANSFERASE CLASS I_CLASSII DOMAIN-CONTAINING PROTEIN"/>
    <property type="match status" value="1"/>
</dbReference>
<dbReference type="GO" id="GO:0030170">
    <property type="term" value="F:pyridoxal phosphate binding"/>
    <property type="evidence" value="ECO:0007669"/>
    <property type="project" value="InterPro"/>
</dbReference>
<dbReference type="InterPro" id="IPR015421">
    <property type="entry name" value="PyrdxlP-dep_Trfase_major"/>
</dbReference>
<feature type="non-terminal residue" evidence="5">
    <location>
        <position position="1"/>
    </location>
</feature>
<evidence type="ECO:0000259" key="4">
    <source>
        <dbReference type="Pfam" id="PF00155"/>
    </source>
</evidence>
<feature type="compositionally biased region" description="Basic residues" evidence="3">
    <location>
        <begin position="21"/>
        <end position="34"/>
    </location>
</feature>
<comment type="similarity">
    <text evidence="1">Belongs to the class-I pyridoxal-phosphate-dependent aminotransferase family.</text>
</comment>
<dbReference type="PRINTS" id="PR00753">
    <property type="entry name" value="ACCSYNTHASE"/>
</dbReference>
<dbReference type="InterPro" id="IPR015422">
    <property type="entry name" value="PyrdxlP-dep_Trfase_small"/>
</dbReference>
<dbReference type="InterPro" id="IPR015424">
    <property type="entry name" value="PyrdxlP-dep_Trfase"/>
</dbReference>
<evidence type="ECO:0000256" key="2">
    <source>
        <dbReference type="ARBA" id="ARBA00022898"/>
    </source>
</evidence>
<dbReference type="GO" id="GO:0008483">
    <property type="term" value="F:transaminase activity"/>
    <property type="evidence" value="ECO:0007669"/>
    <property type="project" value="TreeGrafter"/>
</dbReference>
<dbReference type="AlphaFoldDB" id="A0A7S2X2P7"/>
<dbReference type="Gene3D" id="3.40.640.10">
    <property type="entry name" value="Type I PLP-dependent aspartate aminotransferase-like (Major domain)"/>
    <property type="match status" value="1"/>
</dbReference>
<evidence type="ECO:0000256" key="1">
    <source>
        <dbReference type="ARBA" id="ARBA00007441"/>
    </source>
</evidence>
<dbReference type="EMBL" id="HBHM01001701">
    <property type="protein sequence ID" value="CAD9722061.1"/>
    <property type="molecule type" value="Transcribed_RNA"/>
</dbReference>
<organism evidence="5">
    <name type="scientific">Chloropicon roscoffensis</name>
    <dbReference type="NCBI Taxonomy" id="1461544"/>
    <lineage>
        <taxon>Eukaryota</taxon>
        <taxon>Viridiplantae</taxon>
        <taxon>Chlorophyta</taxon>
        <taxon>Chloropicophyceae</taxon>
        <taxon>Chloropicales</taxon>
        <taxon>Chloropicaceae</taxon>
        <taxon>Chloropicon</taxon>
    </lineage>
</organism>
<dbReference type="SUPFAM" id="SSF53383">
    <property type="entry name" value="PLP-dependent transferases"/>
    <property type="match status" value="1"/>
</dbReference>
<sequence length="440" mass="47810">VGWSMHGVDAPRALGGGRLRSAPRSKSTRHRRGRTVAVRSLGDKDRTSDFSKKKMSERVSRWVGGEDAEAFADAYTSGLANLYDERTNASGAILLCRAENKLPSTKALSKRIEKANHSGFDSRLLGYQDYKGTEELRLAVAAYANRHIARKGTIIDPGDLMVSAGCGVVLENILFALCESGDKALVPAPFYGQFRRDLGMRAGVGVVPVHGALSGGLRVEDLEAAWDERCKVLLLTNPHNPCGFVYGERELKQVLEWAARRDLHVISDEIYACSVYKDGHDVFVSLLDLVSGLPSEWAANKCHTVFGFSKDFGASGLRIGCVHSRNAALSSAWNALGYSCAVSSHTQHVFAQILSDEEFVDGFLASTKEDLRRTADLLTSELAGVGIRWAGDPTAGLFLFIDLSHLLAEPTFSAEKQVGLLPLPHSITHFIWSPLLGAVV</sequence>
<dbReference type="Pfam" id="PF00155">
    <property type="entry name" value="Aminotran_1_2"/>
    <property type="match status" value="1"/>
</dbReference>
<dbReference type="PANTHER" id="PTHR43795">
    <property type="entry name" value="BIFUNCTIONAL ASPARTATE AMINOTRANSFERASE AND GLUTAMATE/ASPARTATE-PREPHENATE AMINOTRANSFERASE-RELATED"/>
    <property type="match status" value="1"/>
</dbReference>
<evidence type="ECO:0000313" key="5">
    <source>
        <dbReference type="EMBL" id="CAD9722061.1"/>
    </source>
</evidence>
<evidence type="ECO:0000256" key="3">
    <source>
        <dbReference type="SAM" id="MobiDB-lite"/>
    </source>
</evidence>
<gene>
    <name evidence="5" type="ORF">CROS1312_LOCUS1329</name>
</gene>
<feature type="domain" description="Aminotransferase class I/classII large" evidence="4">
    <location>
        <begin position="93"/>
        <end position="408"/>
    </location>
</feature>
<feature type="region of interest" description="Disordered" evidence="3">
    <location>
        <begin position="1"/>
        <end position="52"/>
    </location>
</feature>
<keyword evidence="2" id="KW-0663">Pyridoxal phosphate</keyword>
<protein>
    <recommendedName>
        <fullName evidence="4">Aminotransferase class I/classII large domain-containing protein</fullName>
    </recommendedName>
</protein>
<feature type="compositionally biased region" description="Basic and acidic residues" evidence="3">
    <location>
        <begin position="41"/>
        <end position="52"/>
    </location>
</feature>
<dbReference type="PROSITE" id="PS00105">
    <property type="entry name" value="AA_TRANSFER_CLASS_1"/>
    <property type="match status" value="1"/>
</dbReference>
<dbReference type="InterPro" id="IPR004839">
    <property type="entry name" value="Aminotransferase_I/II_large"/>
</dbReference>
<accession>A0A7S2X2P7</accession>
<dbReference type="Gene3D" id="3.90.1150.10">
    <property type="entry name" value="Aspartate Aminotransferase, domain 1"/>
    <property type="match status" value="1"/>
</dbReference>
<name>A0A7S2X2P7_9CHLO</name>
<dbReference type="GO" id="GO:0006520">
    <property type="term" value="P:amino acid metabolic process"/>
    <property type="evidence" value="ECO:0007669"/>
    <property type="project" value="TreeGrafter"/>
</dbReference>